<dbReference type="PANTHER" id="PTHR24423:SF625">
    <property type="entry name" value="ETHYLENE RESPONSE SENSOR 1"/>
    <property type="match status" value="1"/>
</dbReference>
<comment type="catalytic activity">
    <reaction evidence="1">
        <text>ATP + protein L-histidine = ADP + protein N-phospho-L-histidine.</text>
        <dbReference type="EC" id="2.7.13.3"/>
    </reaction>
</comment>
<evidence type="ECO:0000256" key="1">
    <source>
        <dbReference type="ARBA" id="ARBA00000085"/>
    </source>
</evidence>
<protein>
    <recommendedName>
        <fullName evidence="2">histidine kinase</fullName>
        <ecNumber evidence="2">2.7.13.3</ecNumber>
    </recommendedName>
</protein>
<dbReference type="GO" id="GO:0051740">
    <property type="term" value="F:ethylene binding"/>
    <property type="evidence" value="ECO:0007669"/>
    <property type="project" value="TreeGrafter"/>
</dbReference>
<accession>A0A9E7FH22</accession>
<dbReference type="GO" id="GO:0038199">
    <property type="term" value="F:ethylene receptor activity"/>
    <property type="evidence" value="ECO:0007669"/>
    <property type="project" value="TreeGrafter"/>
</dbReference>
<dbReference type="Proteomes" id="UP001055439">
    <property type="component" value="Chromosome 4"/>
</dbReference>
<name>A0A9E7FH22_9LILI</name>
<proteinExistence type="predicted"/>
<dbReference type="AlphaFoldDB" id="A0A9E7FH22"/>
<dbReference type="OrthoDB" id="1652966at2759"/>
<sequence>MIETVLKSSNLLAALINDVFDLSKLEDGSFELEIVNFNLHAIFREVINLIKPIAAVKKLCVYDIGPRFALMCHW</sequence>
<dbReference type="GO" id="GO:0005783">
    <property type="term" value="C:endoplasmic reticulum"/>
    <property type="evidence" value="ECO:0007669"/>
    <property type="project" value="TreeGrafter"/>
</dbReference>
<dbReference type="PANTHER" id="PTHR24423">
    <property type="entry name" value="TWO-COMPONENT SENSOR HISTIDINE KINASE"/>
    <property type="match status" value="1"/>
</dbReference>
<keyword evidence="3" id="KW-0675">Receptor</keyword>
<keyword evidence="4" id="KW-1185">Reference proteome</keyword>
<reference evidence="3" key="1">
    <citation type="submission" date="2022-05" db="EMBL/GenBank/DDBJ databases">
        <title>The Musa troglodytarum L. genome provides insights into the mechanism of non-climacteric behaviour and enrichment of carotenoids.</title>
        <authorList>
            <person name="Wang J."/>
        </authorList>
    </citation>
    <scope>NUCLEOTIDE SEQUENCE</scope>
    <source>
        <tissue evidence="3">Leaf</tissue>
    </source>
</reference>
<dbReference type="Gene3D" id="3.30.565.10">
    <property type="entry name" value="Histidine kinase-like ATPase, C-terminal domain"/>
    <property type="match status" value="1"/>
</dbReference>
<dbReference type="GO" id="GO:0005524">
    <property type="term" value="F:ATP binding"/>
    <property type="evidence" value="ECO:0007669"/>
    <property type="project" value="UniProtKB-KW"/>
</dbReference>
<dbReference type="GO" id="GO:0004673">
    <property type="term" value="F:protein histidine kinase activity"/>
    <property type="evidence" value="ECO:0007669"/>
    <property type="project" value="UniProtKB-EC"/>
</dbReference>
<evidence type="ECO:0000313" key="3">
    <source>
        <dbReference type="EMBL" id="URD96139.1"/>
    </source>
</evidence>
<evidence type="ECO:0000313" key="4">
    <source>
        <dbReference type="Proteomes" id="UP001055439"/>
    </source>
</evidence>
<organism evidence="3 4">
    <name type="scientific">Musa troglodytarum</name>
    <name type="common">fe'i banana</name>
    <dbReference type="NCBI Taxonomy" id="320322"/>
    <lineage>
        <taxon>Eukaryota</taxon>
        <taxon>Viridiplantae</taxon>
        <taxon>Streptophyta</taxon>
        <taxon>Embryophyta</taxon>
        <taxon>Tracheophyta</taxon>
        <taxon>Spermatophyta</taxon>
        <taxon>Magnoliopsida</taxon>
        <taxon>Liliopsida</taxon>
        <taxon>Zingiberales</taxon>
        <taxon>Musaceae</taxon>
        <taxon>Musa</taxon>
    </lineage>
</organism>
<evidence type="ECO:0000256" key="2">
    <source>
        <dbReference type="ARBA" id="ARBA00012438"/>
    </source>
</evidence>
<dbReference type="EC" id="2.7.13.3" evidence="2"/>
<dbReference type="EMBL" id="CP097506">
    <property type="protein sequence ID" value="URD96139.1"/>
    <property type="molecule type" value="Genomic_DNA"/>
</dbReference>
<gene>
    <name evidence="3" type="ORF">MUK42_35490</name>
</gene>
<dbReference type="GO" id="GO:0046872">
    <property type="term" value="F:metal ion binding"/>
    <property type="evidence" value="ECO:0007669"/>
    <property type="project" value="UniProtKB-KW"/>
</dbReference>
<dbReference type="InterPro" id="IPR036890">
    <property type="entry name" value="HATPase_C_sf"/>
</dbReference>